<feature type="region of interest" description="Disordered" evidence="1">
    <location>
        <begin position="32"/>
        <end position="292"/>
    </location>
</feature>
<feature type="compositionally biased region" description="Polar residues" evidence="1">
    <location>
        <begin position="274"/>
        <end position="292"/>
    </location>
</feature>
<feature type="compositionally biased region" description="Basic and acidic residues" evidence="1">
    <location>
        <begin position="57"/>
        <end position="67"/>
    </location>
</feature>
<feature type="compositionally biased region" description="Low complexity" evidence="1">
    <location>
        <begin position="179"/>
        <end position="204"/>
    </location>
</feature>
<feature type="compositionally biased region" description="Pro residues" evidence="1">
    <location>
        <begin position="219"/>
        <end position="238"/>
    </location>
</feature>
<dbReference type="InParanoid" id="A0A5C3PA13"/>
<name>A0A5C3PA13_9APHY</name>
<feature type="region of interest" description="Disordered" evidence="1">
    <location>
        <begin position="1"/>
        <end position="20"/>
    </location>
</feature>
<dbReference type="AlphaFoldDB" id="A0A5C3PA13"/>
<sequence length="292" mass="31248">MFIGGDEDPDDHFYDTHNPGDFWDEVTTAPDVSAEEGLWAGFADDEDEDDPEDNDQDLVKAAEKKPELCPTHNTLCSGGICQVHRTRQREEEKKRREEERRQQREDSDKKNAASEGVSTPFPRSSVFKPVRSPPPRLRDEAPAAASPQLPAHLRRGAAPASAPSPISVSPTTPPDNDNDFPTPQNDSAQSVSSGCSGSDAAPEDAPVPPPRSGASTPPRASPSPPPHAGALASPPPQLPAHLDRGAPRASAPTFSSNSSVSSLEYVPRRPLNGSARSASSDNSNVNETDTWR</sequence>
<feature type="compositionally biased region" description="Acidic residues" evidence="1">
    <location>
        <begin position="43"/>
        <end position="56"/>
    </location>
</feature>
<feature type="compositionally biased region" description="Basic and acidic residues" evidence="1">
    <location>
        <begin position="88"/>
        <end position="112"/>
    </location>
</feature>
<dbReference type="EMBL" id="ML211233">
    <property type="protein sequence ID" value="TFK85777.1"/>
    <property type="molecule type" value="Genomic_DNA"/>
</dbReference>
<feature type="compositionally biased region" description="Acidic residues" evidence="1">
    <location>
        <begin position="1"/>
        <end position="10"/>
    </location>
</feature>
<accession>A0A5C3PA13</accession>
<dbReference type="Proteomes" id="UP000308197">
    <property type="component" value="Unassembled WGS sequence"/>
</dbReference>
<gene>
    <name evidence="2" type="ORF">K466DRAFT_177472</name>
</gene>
<organism evidence="2 3">
    <name type="scientific">Polyporus arcularius HHB13444</name>
    <dbReference type="NCBI Taxonomy" id="1314778"/>
    <lineage>
        <taxon>Eukaryota</taxon>
        <taxon>Fungi</taxon>
        <taxon>Dikarya</taxon>
        <taxon>Basidiomycota</taxon>
        <taxon>Agaricomycotina</taxon>
        <taxon>Agaricomycetes</taxon>
        <taxon>Polyporales</taxon>
        <taxon>Polyporaceae</taxon>
        <taxon>Polyporus</taxon>
    </lineage>
</organism>
<feature type="compositionally biased region" description="Low complexity" evidence="1">
    <location>
        <begin position="157"/>
        <end position="170"/>
    </location>
</feature>
<keyword evidence="3" id="KW-1185">Reference proteome</keyword>
<protein>
    <submittedName>
        <fullName evidence="2">Uncharacterized protein</fullName>
    </submittedName>
</protein>
<evidence type="ECO:0000313" key="2">
    <source>
        <dbReference type="EMBL" id="TFK85777.1"/>
    </source>
</evidence>
<reference evidence="2 3" key="1">
    <citation type="journal article" date="2019" name="Nat. Ecol. Evol.">
        <title>Megaphylogeny resolves global patterns of mushroom evolution.</title>
        <authorList>
            <person name="Varga T."/>
            <person name="Krizsan K."/>
            <person name="Foldi C."/>
            <person name="Dima B."/>
            <person name="Sanchez-Garcia M."/>
            <person name="Sanchez-Ramirez S."/>
            <person name="Szollosi G.J."/>
            <person name="Szarkandi J.G."/>
            <person name="Papp V."/>
            <person name="Albert L."/>
            <person name="Andreopoulos W."/>
            <person name="Angelini C."/>
            <person name="Antonin V."/>
            <person name="Barry K.W."/>
            <person name="Bougher N.L."/>
            <person name="Buchanan P."/>
            <person name="Buyck B."/>
            <person name="Bense V."/>
            <person name="Catcheside P."/>
            <person name="Chovatia M."/>
            <person name="Cooper J."/>
            <person name="Damon W."/>
            <person name="Desjardin D."/>
            <person name="Finy P."/>
            <person name="Geml J."/>
            <person name="Haridas S."/>
            <person name="Hughes K."/>
            <person name="Justo A."/>
            <person name="Karasinski D."/>
            <person name="Kautmanova I."/>
            <person name="Kiss B."/>
            <person name="Kocsube S."/>
            <person name="Kotiranta H."/>
            <person name="LaButti K.M."/>
            <person name="Lechner B.E."/>
            <person name="Liimatainen K."/>
            <person name="Lipzen A."/>
            <person name="Lukacs Z."/>
            <person name="Mihaltcheva S."/>
            <person name="Morgado L.N."/>
            <person name="Niskanen T."/>
            <person name="Noordeloos M.E."/>
            <person name="Ohm R.A."/>
            <person name="Ortiz-Santana B."/>
            <person name="Ovrebo C."/>
            <person name="Racz N."/>
            <person name="Riley R."/>
            <person name="Savchenko A."/>
            <person name="Shiryaev A."/>
            <person name="Soop K."/>
            <person name="Spirin V."/>
            <person name="Szebenyi C."/>
            <person name="Tomsovsky M."/>
            <person name="Tulloss R.E."/>
            <person name="Uehling J."/>
            <person name="Grigoriev I.V."/>
            <person name="Vagvolgyi C."/>
            <person name="Papp T."/>
            <person name="Martin F.M."/>
            <person name="Miettinen O."/>
            <person name="Hibbett D.S."/>
            <person name="Nagy L.G."/>
        </authorList>
    </citation>
    <scope>NUCLEOTIDE SEQUENCE [LARGE SCALE GENOMIC DNA]</scope>
    <source>
        <strain evidence="2 3">HHB13444</strain>
    </source>
</reference>
<evidence type="ECO:0000313" key="3">
    <source>
        <dbReference type="Proteomes" id="UP000308197"/>
    </source>
</evidence>
<proteinExistence type="predicted"/>
<evidence type="ECO:0000256" key="1">
    <source>
        <dbReference type="SAM" id="MobiDB-lite"/>
    </source>
</evidence>